<comment type="caution">
    <text evidence="7">The sequence shown here is derived from an EMBL/GenBank/DDBJ whole genome shotgun (WGS) entry which is preliminary data.</text>
</comment>
<dbReference type="InterPro" id="IPR015424">
    <property type="entry name" value="PyrdxlP-dep_Trfase"/>
</dbReference>
<evidence type="ECO:0000256" key="4">
    <source>
        <dbReference type="ARBA" id="ARBA00061376"/>
    </source>
</evidence>
<evidence type="ECO:0000313" key="8">
    <source>
        <dbReference type="Proteomes" id="UP001280581"/>
    </source>
</evidence>
<protein>
    <recommendedName>
        <fullName evidence="9">Cystathionine gamma-synthase</fullName>
    </recommendedName>
</protein>
<evidence type="ECO:0000313" key="7">
    <source>
        <dbReference type="EMBL" id="KAK3207415.1"/>
    </source>
</evidence>
<comment type="similarity">
    <text evidence="4">Belongs to the trans-sulfuration enzymes family. MET7 subfamily.</text>
</comment>
<evidence type="ECO:0008006" key="9">
    <source>
        <dbReference type="Google" id="ProtNLM"/>
    </source>
</evidence>
<sequence length="565" mass="62961">MPHSIAPQNDVEVGESLPPQTAHVDTSPSPLVPSISDIARFFVHKIIQQFAADIASKYGQPDEQAMLFPTPATAGRCREFILRQVPGLNSDQVRLLHLLPASEEERSEELSIVSPRISAVLFPGSHFSVAKSFWQHSGDGVSSRRAEYCQILFSKGLLVESKATLAAPKMCKGPRRYRQKTSIDLTSSEVQIHGSEGNDPAQFVEQRFGRNLDISQAKNAKLAIRRRIAGSLTANVSLTEALALEKDTGRTRDVPEFSEDDVYLYPCGMSSIFNTHRNMMSTKAPLKSIVYGFPYIDTLKIVEKFGPGCHFCGFGSAEELDDLEKRLESGERFLALFTEFPGNPLLRSPDLERIRFLADKYDFYVVVDETIGNFLNVNVLPYADAVGGNVVLNPASKNYQTLKRAWNDDYQDNHWAEDSIFLERNSRDFVSRIERVNLNAEAICDVLRAHPRVKKVYYPKFSDTRDLYEKCRNASGGYGGLLSATFYTKQDATNFFDNLDTVKGPSLGTNFTLSSPYVILAHYGELDWAASWGVEADLVRFSVGLEETSTLIGTFQRALDAISAA</sequence>
<keyword evidence="8" id="KW-1185">Reference proteome</keyword>
<dbReference type="PANTHER" id="PTHR42699">
    <property type="match status" value="1"/>
</dbReference>
<gene>
    <name evidence="7" type="ORF">GRF29_103g911231</name>
</gene>
<dbReference type="InterPro" id="IPR051750">
    <property type="entry name" value="Trans-sulfuration_enzymes"/>
</dbReference>
<proteinExistence type="inferred from homology"/>
<reference evidence="7 8" key="1">
    <citation type="submission" date="2021-02" db="EMBL/GenBank/DDBJ databases">
        <title>Genome assembly of Pseudopithomyces chartarum.</title>
        <authorList>
            <person name="Jauregui R."/>
            <person name="Singh J."/>
            <person name="Voisey C."/>
        </authorList>
    </citation>
    <scope>NUCLEOTIDE SEQUENCE [LARGE SCALE GENOMIC DNA]</scope>
    <source>
        <strain evidence="7 8">AGR01</strain>
    </source>
</reference>
<evidence type="ECO:0000256" key="1">
    <source>
        <dbReference type="ARBA" id="ARBA00001933"/>
    </source>
</evidence>
<feature type="region of interest" description="Disordered" evidence="6">
    <location>
        <begin position="1"/>
        <end position="29"/>
    </location>
</feature>
<dbReference type="AlphaFoldDB" id="A0AAN6LWC3"/>
<dbReference type="FunFam" id="3.90.1150.10:FF:000063">
    <property type="entry name" value="Probable cystathionine gamma-synthase"/>
    <property type="match status" value="1"/>
</dbReference>
<dbReference type="EMBL" id="WVTA01000009">
    <property type="protein sequence ID" value="KAK3207415.1"/>
    <property type="molecule type" value="Genomic_DNA"/>
</dbReference>
<evidence type="ECO:0000256" key="5">
    <source>
        <dbReference type="RuleBase" id="RU362118"/>
    </source>
</evidence>
<dbReference type="Gene3D" id="3.90.1150.10">
    <property type="entry name" value="Aspartate Aminotransferase, domain 1"/>
    <property type="match status" value="1"/>
</dbReference>
<dbReference type="GO" id="GO:0019346">
    <property type="term" value="P:transsulfuration"/>
    <property type="evidence" value="ECO:0007669"/>
    <property type="project" value="InterPro"/>
</dbReference>
<dbReference type="GO" id="GO:0030170">
    <property type="term" value="F:pyridoxal phosphate binding"/>
    <property type="evidence" value="ECO:0007669"/>
    <property type="project" value="InterPro"/>
</dbReference>
<comment type="cofactor">
    <cofactor evidence="1 5">
        <name>pyridoxal 5'-phosphate</name>
        <dbReference type="ChEBI" id="CHEBI:597326"/>
    </cofactor>
</comment>
<dbReference type="Proteomes" id="UP001280581">
    <property type="component" value="Unassembled WGS sequence"/>
</dbReference>
<name>A0AAN6LWC3_9PLEO</name>
<dbReference type="SUPFAM" id="SSF53383">
    <property type="entry name" value="PLP-dependent transferases"/>
    <property type="match status" value="1"/>
</dbReference>
<dbReference type="InterPro" id="IPR015422">
    <property type="entry name" value="PyrdxlP-dep_Trfase_small"/>
</dbReference>
<accession>A0AAN6LWC3</accession>
<evidence type="ECO:0000256" key="2">
    <source>
        <dbReference type="ARBA" id="ARBA00022898"/>
    </source>
</evidence>
<evidence type="ECO:0000256" key="3">
    <source>
        <dbReference type="ARBA" id="ARBA00034478"/>
    </source>
</evidence>
<dbReference type="Gene3D" id="3.40.640.10">
    <property type="entry name" value="Type I PLP-dependent aspartate aminotransferase-like (Major domain)"/>
    <property type="match status" value="1"/>
</dbReference>
<dbReference type="Pfam" id="PF01053">
    <property type="entry name" value="Cys_Met_Meta_PP"/>
    <property type="match status" value="1"/>
</dbReference>
<dbReference type="PANTHER" id="PTHR42699:SF1">
    <property type="entry name" value="CYSTATHIONINE GAMMA-SYNTHASE-RELATED"/>
    <property type="match status" value="1"/>
</dbReference>
<comment type="pathway">
    <text evidence="3">Amino-acid biosynthesis; L-methionine biosynthesis via de novo pathway.</text>
</comment>
<dbReference type="InterPro" id="IPR015421">
    <property type="entry name" value="PyrdxlP-dep_Trfase_major"/>
</dbReference>
<keyword evidence="2 5" id="KW-0663">Pyridoxal phosphate</keyword>
<organism evidence="7 8">
    <name type="scientific">Pseudopithomyces chartarum</name>
    <dbReference type="NCBI Taxonomy" id="1892770"/>
    <lineage>
        <taxon>Eukaryota</taxon>
        <taxon>Fungi</taxon>
        <taxon>Dikarya</taxon>
        <taxon>Ascomycota</taxon>
        <taxon>Pezizomycotina</taxon>
        <taxon>Dothideomycetes</taxon>
        <taxon>Pleosporomycetidae</taxon>
        <taxon>Pleosporales</taxon>
        <taxon>Massarineae</taxon>
        <taxon>Didymosphaeriaceae</taxon>
        <taxon>Pseudopithomyces</taxon>
    </lineage>
</organism>
<dbReference type="GO" id="GO:0003962">
    <property type="term" value="F:cystathionine gamma-synthase activity"/>
    <property type="evidence" value="ECO:0007669"/>
    <property type="project" value="TreeGrafter"/>
</dbReference>
<evidence type="ECO:0000256" key="6">
    <source>
        <dbReference type="SAM" id="MobiDB-lite"/>
    </source>
</evidence>
<dbReference type="InterPro" id="IPR000277">
    <property type="entry name" value="Cys/Met-Metab_PyrdxlP-dep_enz"/>
</dbReference>